<dbReference type="AlphaFoldDB" id="A0AAR5PB65"/>
<protein>
    <recommendedName>
        <fullName evidence="7">Neogenin C-terminal domain-containing protein</fullName>
    </recommendedName>
</protein>
<keyword evidence="2" id="KW-0812">Transmembrane</keyword>
<keyword evidence="5" id="KW-0325">Glycoprotein</keyword>
<reference evidence="9" key="1">
    <citation type="journal article" date="2013" name="Genome Biol.">
        <title>Draft genome of the mountain pine beetle, Dendroctonus ponderosae Hopkins, a major forest pest.</title>
        <authorList>
            <person name="Keeling C.I."/>
            <person name="Yuen M.M."/>
            <person name="Liao N.Y."/>
            <person name="Docking T.R."/>
            <person name="Chan S.K."/>
            <person name="Taylor G.A."/>
            <person name="Palmquist D.L."/>
            <person name="Jackman S.D."/>
            <person name="Nguyen A."/>
            <person name="Li M."/>
            <person name="Henderson H."/>
            <person name="Janes J.K."/>
            <person name="Zhao Y."/>
            <person name="Pandoh P."/>
            <person name="Moore R."/>
            <person name="Sperling F.A."/>
            <person name="Huber D.P."/>
            <person name="Birol I."/>
            <person name="Jones S.J."/>
            <person name="Bohlmann J."/>
        </authorList>
    </citation>
    <scope>NUCLEOTIDE SEQUENCE</scope>
</reference>
<evidence type="ECO:0000256" key="3">
    <source>
        <dbReference type="ARBA" id="ARBA00022989"/>
    </source>
</evidence>
<proteinExistence type="predicted"/>
<sequence length="120" mass="12956">MNVLAESQASKRIQAQPHPLKSFTVPAPPPVSAPGTPQPKHIVTVRPTSSPYKKPPASSTSNLTNTPPSRINASNPPPHTAEEVQRLQPSHSTEELNQEMANLEGLMMTLNAITAKEFEC</sequence>
<name>A0AAR5PB65_DENPD</name>
<evidence type="ECO:0000259" key="7">
    <source>
        <dbReference type="Pfam" id="PF06583"/>
    </source>
</evidence>
<evidence type="ECO:0000256" key="1">
    <source>
        <dbReference type="ARBA" id="ARBA00004479"/>
    </source>
</evidence>
<feature type="compositionally biased region" description="Low complexity" evidence="6">
    <location>
        <begin position="55"/>
        <end position="69"/>
    </location>
</feature>
<keyword evidence="3" id="KW-1133">Transmembrane helix</keyword>
<evidence type="ECO:0000256" key="4">
    <source>
        <dbReference type="ARBA" id="ARBA00023136"/>
    </source>
</evidence>
<feature type="domain" description="Neogenin C-terminal" evidence="7">
    <location>
        <begin position="14"/>
        <end position="115"/>
    </location>
</feature>
<dbReference type="InterPro" id="IPR010560">
    <property type="entry name" value="Neogenin_C"/>
</dbReference>
<feature type="compositionally biased region" description="Polar residues" evidence="6">
    <location>
        <begin position="1"/>
        <end position="13"/>
    </location>
</feature>
<keyword evidence="4" id="KW-0472">Membrane</keyword>
<dbReference type="Pfam" id="PF06583">
    <property type="entry name" value="Neogenin_C"/>
    <property type="match status" value="1"/>
</dbReference>
<accession>A0AAR5PB65</accession>
<evidence type="ECO:0000256" key="5">
    <source>
        <dbReference type="ARBA" id="ARBA00023180"/>
    </source>
</evidence>
<keyword evidence="9" id="KW-1185">Reference proteome</keyword>
<feature type="region of interest" description="Disordered" evidence="6">
    <location>
        <begin position="1"/>
        <end position="94"/>
    </location>
</feature>
<reference evidence="8" key="2">
    <citation type="submission" date="2024-08" db="UniProtKB">
        <authorList>
            <consortium name="EnsemblMetazoa"/>
        </authorList>
    </citation>
    <scope>IDENTIFICATION</scope>
</reference>
<comment type="subcellular location">
    <subcellularLocation>
        <location evidence="1">Membrane</location>
        <topology evidence="1">Single-pass type I membrane protein</topology>
    </subcellularLocation>
</comment>
<dbReference type="EnsemblMetazoa" id="XM_019902563.1">
    <property type="protein sequence ID" value="XP_019758122.1"/>
    <property type="gene ID" value="LOC109536376"/>
</dbReference>
<evidence type="ECO:0000256" key="6">
    <source>
        <dbReference type="SAM" id="MobiDB-lite"/>
    </source>
</evidence>
<evidence type="ECO:0000256" key="2">
    <source>
        <dbReference type="ARBA" id="ARBA00022692"/>
    </source>
</evidence>
<dbReference type="Proteomes" id="UP000019118">
    <property type="component" value="Unassembled WGS sequence"/>
</dbReference>
<dbReference type="GO" id="GO:0016020">
    <property type="term" value="C:membrane"/>
    <property type="evidence" value="ECO:0007669"/>
    <property type="project" value="UniProtKB-SubCell"/>
</dbReference>
<evidence type="ECO:0000313" key="9">
    <source>
        <dbReference type="Proteomes" id="UP000019118"/>
    </source>
</evidence>
<evidence type="ECO:0000313" key="8">
    <source>
        <dbReference type="EnsemblMetazoa" id="XP_019758122.1"/>
    </source>
</evidence>
<organism evidence="8 9">
    <name type="scientific">Dendroctonus ponderosae</name>
    <name type="common">Mountain pine beetle</name>
    <dbReference type="NCBI Taxonomy" id="77166"/>
    <lineage>
        <taxon>Eukaryota</taxon>
        <taxon>Metazoa</taxon>
        <taxon>Ecdysozoa</taxon>
        <taxon>Arthropoda</taxon>
        <taxon>Hexapoda</taxon>
        <taxon>Insecta</taxon>
        <taxon>Pterygota</taxon>
        <taxon>Neoptera</taxon>
        <taxon>Endopterygota</taxon>
        <taxon>Coleoptera</taxon>
        <taxon>Polyphaga</taxon>
        <taxon>Cucujiformia</taxon>
        <taxon>Curculionidae</taxon>
        <taxon>Scolytinae</taxon>
        <taxon>Dendroctonus</taxon>
    </lineage>
</organism>